<keyword evidence="3" id="KW-0808">Transferase</keyword>
<feature type="region of interest" description="Disordered" evidence="7">
    <location>
        <begin position="807"/>
        <end position="837"/>
    </location>
</feature>
<comment type="similarity">
    <text evidence="1">Belongs to the protein kinase superfamily. STE Ser/Thr protein kinase family. MAP kinase kinase kinase subfamily.</text>
</comment>
<feature type="compositionally biased region" description="Basic and acidic residues" evidence="7">
    <location>
        <begin position="1276"/>
        <end position="1288"/>
    </location>
</feature>
<dbReference type="OrthoDB" id="248923at2759"/>
<keyword evidence="5" id="KW-0418">Kinase</keyword>
<comment type="caution">
    <text evidence="9">The sequence shown here is derived from an EMBL/GenBank/DDBJ whole genome shotgun (WGS) entry which is preliminary data.</text>
</comment>
<keyword evidence="2" id="KW-0723">Serine/threonine-protein kinase</keyword>
<feature type="region of interest" description="Disordered" evidence="7">
    <location>
        <begin position="1044"/>
        <end position="1119"/>
    </location>
</feature>
<keyword evidence="6" id="KW-0067">ATP-binding</keyword>
<feature type="compositionally biased region" description="Polar residues" evidence="7">
    <location>
        <begin position="1289"/>
        <end position="1307"/>
    </location>
</feature>
<feature type="compositionally biased region" description="Basic residues" evidence="7">
    <location>
        <begin position="1309"/>
        <end position="1323"/>
    </location>
</feature>
<dbReference type="InterPro" id="IPR008271">
    <property type="entry name" value="Ser/Thr_kinase_AS"/>
</dbReference>
<dbReference type="GO" id="GO:0005524">
    <property type="term" value="F:ATP binding"/>
    <property type="evidence" value="ECO:0007669"/>
    <property type="project" value="UniProtKB-KW"/>
</dbReference>
<dbReference type="PROSITE" id="PS00108">
    <property type="entry name" value="PROTEIN_KINASE_ST"/>
    <property type="match status" value="1"/>
</dbReference>
<dbReference type="InterPro" id="IPR011009">
    <property type="entry name" value="Kinase-like_dom_sf"/>
</dbReference>
<reference evidence="9" key="1">
    <citation type="journal article" date="2021" name="Nat. Commun.">
        <title>Genetic determinants of endophytism in the Arabidopsis root mycobiome.</title>
        <authorList>
            <person name="Mesny F."/>
            <person name="Miyauchi S."/>
            <person name="Thiergart T."/>
            <person name="Pickel B."/>
            <person name="Atanasova L."/>
            <person name="Karlsson M."/>
            <person name="Huettel B."/>
            <person name="Barry K.W."/>
            <person name="Haridas S."/>
            <person name="Chen C."/>
            <person name="Bauer D."/>
            <person name="Andreopoulos W."/>
            <person name="Pangilinan J."/>
            <person name="LaButti K."/>
            <person name="Riley R."/>
            <person name="Lipzen A."/>
            <person name="Clum A."/>
            <person name="Drula E."/>
            <person name="Henrissat B."/>
            <person name="Kohler A."/>
            <person name="Grigoriev I.V."/>
            <person name="Martin F.M."/>
            <person name="Hacquard S."/>
        </authorList>
    </citation>
    <scope>NUCLEOTIDE SEQUENCE</scope>
    <source>
        <strain evidence="9">MPI-SDFR-AT-0120</strain>
    </source>
</reference>
<gene>
    <name evidence="9" type="ORF">FB567DRAFT_530014</name>
</gene>
<dbReference type="PANTHER" id="PTHR11584:SF369">
    <property type="entry name" value="MITOGEN-ACTIVATED PROTEIN KINASE KINASE KINASE 19-RELATED"/>
    <property type="match status" value="1"/>
</dbReference>
<feature type="region of interest" description="Disordered" evidence="7">
    <location>
        <begin position="566"/>
        <end position="597"/>
    </location>
</feature>
<evidence type="ECO:0000256" key="3">
    <source>
        <dbReference type="ARBA" id="ARBA00022679"/>
    </source>
</evidence>
<evidence type="ECO:0000256" key="2">
    <source>
        <dbReference type="ARBA" id="ARBA00022527"/>
    </source>
</evidence>
<feature type="region of interest" description="Disordered" evidence="7">
    <location>
        <begin position="846"/>
        <end position="865"/>
    </location>
</feature>
<sequence length="1351" mass="150462">MAQQGYDDDLLRRWFSADEHDWKRKITEHDIRGISDVLRRGSRETWSRIPRIYSVLRKIGQINAIEAFVDNGITDLSFPFTKSTLPEALCDHSARLKFLELQHLVYNTQALFLERHARHGHFQDPSEVPLKRLGDLGKGGFGFVDHVVSTISNREYARKVILRGKTFRKDKEVLRAFVKELEGLKRLSHRHLVSLVGSYTDRKYVAIVMAPVADCNLETLLEKSEPGARPQPFLRSFFGCLASALGYLHDSSIRHKDIKPSNVLIKHDQVYLTDIGTCLDWSELDNSITSTAPPTTPRYCSPEVMAYTERSSMSDMWSLGCVFLEMWTVVKQHTLEEMKLHLSNHGTRTKDYHSNLDGFKGWLEVLSRTPGPSCDQLPSEWISNLLQPQSSLRWSIHTLEDRIREATLDPSTRFAFIGLCCLDHNDDTSSSNGSYWSHNNAENVDTVVPHLLRSSRSVSLASLKVNRKSSKLVQRAGSPVVLHEVQGVTNFSGSEYQLGTAGVDAVKSHAHNAETTSSAKHDLSPTGDNPLFGCEGDIWEGPSGMNSATAQLSQHCVDERGGLFEPRTKLDGVEGGHLIDRDQQPNSPDVSALSADPTCTSHLQNTLTSKVTCDSPRLQQLIDVEVTEPPYTSPGRPLSRQSETMNNLQRRAKHSSEPPPQNKGEARTPEAPHVGPSFNGEVDTHISSNTFGSPPDVVRNSSFRRSDSASNPSHWSVTFLDDFELGELLADRPGSSEAKWEKIYLNGDARYVQQFRGDSSLRGSTQALRPMPNPALPAVMLQDEHHHLDPAGSAQKASSVRVRSIVSMPDNRSDTSGRSRSRQQHNVFGMSSDHDTQRSIIPRVMEETEQQQQDPFPTRGTETTHRVKAQHVLNEQEHEPGQQYNIAERTMSILTHGTFHNSELSQRVPAQVSTELRDTQSQSEQSKQKHNSRSSSAVGISKISRWSQTTSNSPKTLLRPENSTHPSSNSGPSRVSFDDSKSEERSNGGVQGALRQAPRPAPQPNEYLLEADKYPWRDIPYPNAIFRSTPEGKTTTMARSIHQRNAIGSQEVNKPPPSGREEAQKTPRSSASDRSQRSQDMPVTGLRRQGATQMPTQLRDGPPDFTSVTLPPPTPMRSIASFRQPRNVIVDAVSLESSPGSVKAKRSSSPAWSRTADAGSSSAINNPRLLATVEDAIERLILPELNALKEEERISRSRKKLEHMSHEASGNRKSANNQETAEISRGSSPQRRPKSSCTRKVVLDRHGDDVLSDDPSSKAQRSGPVMASHQSQVERTLTERSNDGKSTDKPSSTSLKDLTVTGLMTTLRNRARREKKGRERKHSSFYTSRIERSRYASILGSLEESSIDDSK</sequence>
<feature type="region of interest" description="Disordered" evidence="7">
    <location>
        <begin position="1193"/>
        <end position="1330"/>
    </location>
</feature>
<feature type="compositionally biased region" description="Basic and acidic residues" evidence="7">
    <location>
        <begin position="976"/>
        <end position="986"/>
    </location>
</feature>
<protein>
    <recommendedName>
        <fullName evidence="8">Protein kinase domain-containing protein</fullName>
    </recommendedName>
</protein>
<evidence type="ECO:0000313" key="10">
    <source>
        <dbReference type="Proteomes" id="UP000813461"/>
    </source>
</evidence>
<keyword evidence="4" id="KW-0547">Nucleotide-binding</keyword>
<name>A0A8K0R1Z5_9PLEO</name>
<evidence type="ECO:0000256" key="4">
    <source>
        <dbReference type="ARBA" id="ARBA00022741"/>
    </source>
</evidence>
<feature type="compositionally biased region" description="Polar residues" evidence="7">
    <location>
        <begin position="1147"/>
        <end position="1165"/>
    </location>
</feature>
<feature type="domain" description="Protein kinase" evidence="8">
    <location>
        <begin position="130"/>
        <end position="408"/>
    </location>
</feature>
<dbReference type="CDD" id="cd00180">
    <property type="entry name" value="PKc"/>
    <property type="match status" value="1"/>
</dbReference>
<evidence type="ECO:0000313" key="9">
    <source>
        <dbReference type="EMBL" id="KAH7083833.1"/>
    </source>
</evidence>
<feature type="compositionally biased region" description="Polar residues" evidence="7">
    <location>
        <begin position="933"/>
        <end position="973"/>
    </location>
</feature>
<dbReference type="Pfam" id="PF00069">
    <property type="entry name" value="Pkinase"/>
    <property type="match status" value="1"/>
</dbReference>
<feature type="region of interest" description="Disordered" evidence="7">
    <location>
        <begin position="900"/>
        <end position="1005"/>
    </location>
</feature>
<dbReference type="SUPFAM" id="SSF56112">
    <property type="entry name" value="Protein kinase-like (PK-like)"/>
    <property type="match status" value="1"/>
</dbReference>
<dbReference type="Proteomes" id="UP000813461">
    <property type="component" value="Unassembled WGS sequence"/>
</dbReference>
<evidence type="ECO:0000256" key="6">
    <source>
        <dbReference type="ARBA" id="ARBA00022840"/>
    </source>
</evidence>
<dbReference type="EMBL" id="JAGMVJ010000013">
    <property type="protein sequence ID" value="KAH7083833.1"/>
    <property type="molecule type" value="Genomic_DNA"/>
</dbReference>
<feature type="compositionally biased region" description="Polar residues" evidence="7">
    <location>
        <begin position="911"/>
        <end position="925"/>
    </location>
</feature>
<feature type="compositionally biased region" description="Polar residues" evidence="7">
    <location>
        <begin position="639"/>
        <end position="649"/>
    </location>
</feature>
<proteinExistence type="inferred from homology"/>
<keyword evidence="10" id="KW-1185">Reference proteome</keyword>
<dbReference type="InterPro" id="IPR000719">
    <property type="entry name" value="Prot_kinase_dom"/>
</dbReference>
<feature type="region of interest" description="Disordered" evidence="7">
    <location>
        <begin position="623"/>
        <end position="695"/>
    </location>
</feature>
<accession>A0A8K0R1Z5</accession>
<dbReference type="SMART" id="SM00220">
    <property type="entry name" value="S_TKc"/>
    <property type="match status" value="1"/>
</dbReference>
<dbReference type="PROSITE" id="PS50011">
    <property type="entry name" value="PROTEIN_KINASE_DOM"/>
    <property type="match status" value="1"/>
</dbReference>
<dbReference type="GO" id="GO:0004674">
    <property type="term" value="F:protein serine/threonine kinase activity"/>
    <property type="evidence" value="ECO:0007669"/>
    <property type="project" value="UniProtKB-KW"/>
</dbReference>
<feature type="region of interest" description="Disordered" evidence="7">
    <location>
        <begin position="1136"/>
        <end position="1165"/>
    </location>
</feature>
<feature type="compositionally biased region" description="Basic and acidic residues" evidence="7">
    <location>
        <begin position="566"/>
        <end position="583"/>
    </location>
</feature>
<organism evidence="9 10">
    <name type="scientific">Paraphoma chrysanthemicola</name>
    <dbReference type="NCBI Taxonomy" id="798071"/>
    <lineage>
        <taxon>Eukaryota</taxon>
        <taxon>Fungi</taxon>
        <taxon>Dikarya</taxon>
        <taxon>Ascomycota</taxon>
        <taxon>Pezizomycotina</taxon>
        <taxon>Dothideomycetes</taxon>
        <taxon>Pleosporomycetidae</taxon>
        <taxon>Pleosporales</taxon>
        <taxon>Pleosporineae</taxon>
        <taxon>Phaeosphaeriaceae</taxon>
        <taxon>Paraphoma</taxon>
    </lineage>
</organism>
<evidence type="ECO:0000259" key="8">
    <source>
        <dbReference type="PROSITE" id="PS50011"/>
    </source>
</evidence>
<evidence type="ECO:0000256" key="1">
    <source>
        <dbReference type="ARBA" id="ARBA00006529"/>
    </source>
</evidence>
<feature type="compositionally biased region" description="Polar residues" evidence="7">
    <location>
        <begin position="1211"/>
        <end position="1238"/>
    </location>
</feature>
<dbReference type="Gene3D" id="1.10.510.10">
    <property type="entry name" value="Transferase(Phosphotransferase) domain 1"/>
    <property type="match status" value="1"/>
</dbReference>
<evidence type="ECO:0000256" key="7">
    <source>
        <dbReference type="SAM" id="MobiDB-lite"/>
    </source>
</evidence>
<dbReference type="PANTHER" id="PTHR11584">
    <property type="entry name" value="SERINE/THREONINE PROTEIN KINASE"/>
    <property type="match status" value="1"/>
</dbReference>
<evidence type="ECO:0000256" key="5">
    <source>
        <dbReference type="ARBA" id="ARBA00022777"/>
    </source>
</evidence>